<feature type="compositionally biased region" description="Polar residues" evidence="7">
    <location>
        <begin position="276"/>
        <end position="288"/>
    </location>
</feature>
<dbReference type="InterPro" id="IPR000571">
    <property type="entry name" value="Znf_CCCH"/>
</dbReference>
<comment type="subcellular location">
    <subcellularLocation>
        <location evidence="1">Nucleus</location>
        <location evidence="1">Nuclear pore complex</location>
    </subcellularLocation>
</comment>
<dbReference type="InterPro" id="IPR041367">
    <property type="entry name" value="Znf-CCCH_4"/>
</dbReference>
<dbReference type="Pfam" id="PF18044">
    <property type="entry name" value="zf-CCCH_4"/>
    <property type="match status" value="1"/>
</dbReference>
<feature type="compositionally biased region" description="Low complexity" evidence="7">
    <location>
        <begin position="336"/>
        <end position="349"/>
    </location>
</feature>
<keyword evidence="5" id="KW-0509">mRNA transport</keyword>
<dbReference type="PROSITE" id="PS50103">
    <property type="entry name" value="ZF_C3H1"/>
    <property type="match status" value="1"/>
</dbReference>
<sequence>MSGKVCDFFLQGRCRYGDNCRWVHPSAQNVGGTNNRFGPLARKPDSPYRLDKDIIRRDLTDDRPQWILSAYGPGRDPPEQLFGGPAREQSFEEARLYYMQGLAAGNPQGALQDLENSNLQAQQAIQQAAGNVDAAVQFIVDAGNKHPNRIDICQGLNSQTPRRGVFERGKPRDPAFGGQAKPGAFGAPSQPAAFGAAAPKPGAFGAPSGPTTGAFGAPSQQPAPGAFGAPSQPAAGAFGAPTQPASGAFGAPSQPAAGAFGQAPALGQKVSPWGGSATSSPAFGQPSQPGAAGGFGQTPQLGAKPNPWGAPAQSSTAAPAFGQPSQPTPAFGQPSQPAGPAFGQPSQPGAAGGFGQAPQLGAKPNPWGAPAQSTAAPAFGQPSQPAAGGFGQPAATGAKPNPFGQPSQAAPPAANPFGQPSAPPAAANNPFGQAQAQPAATNPFGQAQAQPAASNPFGQPTQQQQPPAASNPFGQTQTQPAKPNPFGAAQAPAGAPTGPAGFNAAPAPPTTTTTATTNTYGPKASKQHPPLESYAAKNPDGSLRMFKGRAVQYQVLPPGSENGKLAPVISLPGGIQKIWFPSGPPSYNRDTEATDEKVYEDPKVLAQWEGFVKNGGRFADGIMPEVPPKREWCVWDF</sequence>
<protein>
    <recommendedName>
        <fullName evidence="8">C3H1-type domain-containing protein</fullName>
    </recommendedName>
</protein>
<evidence type="ECO:0000256" key="5">
    <source>
        <dbReference type="ARBA" id="ARBA00023132"/>
    </source>
</evidence>
<dbReference type="PANTHER" id="PTHR21099:SF2">
    <property type="entry name" value="SI:CH211-113E8.11"/>
    <property type="match status" value="1"/>
</dbReference>
<evidence type="ECO:0000313" key="9">
    <source>
        <dbReference type="EMBL" id="RKU43076.1"/>
    </source>
</evidence>
<name>A0A420Y5C4_9PEZI</name>
<feature type="compositionally biased region" description="Low complexity" evidence="7">
    <location>
        <begin position="484"/>
        <end position="522"/>
    </location>
</feature>
<feature type="compositionally biased region" description="Low complexity" evidence="7">
    <location>
        <begin position="182"/>
        <end position="210"/>
    </location>
</feature>
<dbReference type="AlphaFoldDB" id="A0A420Y5C4"/>
<dbReference type="PANTHER" id="PTHR21099">
    <property type="entry name" value="RAD201"/>
    <property type="match status" value="1"/>
</dbReference>
<feature type="compositionally biased region" description="Low complexity" evidence="7">
    <location>
        <begin position="244"/>
        <end position="265"/>
    </location>
</feature>
<organism evidence="9 10">
    <name type="scientific">Coniochaeta pulveracea</name>
    <dbReference type="NCBI Taxonomy" id="177199"/>
    <lineage>
        <taxon>Eukaryota</taxon>
        <taxon>Fungi</taxon>
        <taxon>Dikarya</taxon>
        <taxon>Ascomycota</taxon>
        <taxon>Pezizomycotina</taxon>
        <taxon>Sordariomycetes</taxon>
        <taxon>Sordariomycetidae</taxon>
        <taxon>Coniochaetales</taxon>
        <taxon>Coniochaetaceae</taxon>
        <taxon>Coniochaeta</taxon>
    </lineage>
</organism>
<keyword evidence="5" id="KW-0813">Transport</keyword>
<keyword evidence="4 6" id="KW-0862">Zinc</keyword>
<feature type="compositionally biased region" description="Low complexity" evidence="7">
    <location>
        <begin position="405"/>
        <end position="440"/>
    </location>
</feature>
<evidence type="ECO:0000256" key="3">
    <source>
        <dbReference type="ARBA" id="ARBA00022771"/>
    </source>
</evidence>
<dbReference type="Proteomes" id="UP000275385">
    <property type="component" value="Unassembled WGS sequence"/>
</dbReference>
<reference evidence="9 10" key="1">
    <citation type="submission" date="2018-08" db="EMBL/GenBank/DDBJ databases">
        <title>Draft genome of the lignicolous fungus Coniochaeta pulveracea.</title>
        <authorList>
            <person name="Borstlap C.J."/>
            <person name="De Witt R.N."/>
            <person name="Botha A."/>
            <person name="Volschenk H."/>
        </authorList>
    </citation>
    <scope>NUCLEOTIDE SEQUENCE [LARGE SCALE GENOMIC DNA]</scope>
    <source>
        <strain evidence="9 10">CAB683</strain>
    </source>
</reference>
<evidence type="ECO:0000256" key="2">
    <source>
        <dbReference type="ARBA" id="ARBA00022723"/>
    </source>
</evidence>
<evidence type="ECO:0000256" key="6">
    <source>
        <dbReference type="PROSITE-ProRule" id="PRU00723"/>
    </source>
</evidence>
<keyword evidence="10" id="KW-1185">Reference proteome</keyword>
<keyword evidence="5" id="KW-0539">Nucleus</keyword>
<evidence type="ECO:0000256" key="7">
    <source>
        <dbReference type="SAM" id="MobiDB-lite"/>
    </source>
</evidence>
<feature type="compositionally biased region" description="Low complexity" evidence="7">
    <location>
        <begin position="380"/>
        <end position="398"/>
    </location>
</feature>
<dbReference type="EMBL" id="QVQW01000047">
    <property type="protein sequence ID" value="RKU43076.1"/>
    <property type="molecule type" value="Genomic_DNA"/>
</dbReference>
<keyword evidence="3 6" id="KW-0863">Zinc-finger</keyword>
<feature type="compositionally biased region" description="Polar residues" evidence="7">
    <location>
        <begin position="443"/>
        <end position="453"/>
    </location>
</feature>
<keyword evidence="5" id="KW-0906">Nuclear pore complex</keyword>
<feature type="zinc finger region" description="C3H1-type" evidence="6">
    <location>
        <begin position="1"/>
        <end position="27"/>
    </location>
</feature>
<evidence type="ECO:0000313" key="10">
    <source>
        <dbReference type="Proteomes" id="UP000275385"/>
    </source>
</evidence>
<keyword evidence="5" id="KW-0811">Translocation</keyword>
<feature type="compositionally biased region" description="Low complexity" evidence="7">
    <location>
        <begin position="454"/>
        <end position="473"/>
    </location>
</feature>
<keyword evidence="5" id="KW-0653">Protein transport</keyword>
<evidence type="ECO:0000256" key="4">
    <source>
        <dbReference type="ARBA" id="ARBA00022833"/>
    </source>
</evidence>
<feature type="region of interest" description="Disordered" evidence="7">
    <location>
        <begin position="155"/>
        <end position="539"/>
    </location>
</feature>
<evidence type="ECO:0000256" key="1">
    <source>
        <dbReference type="ARBA" id="ARBA00004567"/>
    </source>
</evidence>
<dbReference type="GO" id="GO:0005643">
    <property type="term" value="C:nuclear pore"/>
    <property type="evidence" value="ECO:0007669"/>
    <property type="project" value="UniProtKB-SubCell"/>
</dbReference>
<dbReference type="InterPro" id="IPR025574">
    <property type="entry name" value="Nucleoporin_FG_rpt"/>
</dbReference>
<dbReference type="Pfam" id="PF13634">
    <property type="entry name" value="Nucleoporin_FG"/>
    <property type="match status" value="2"/>
</dbReference>
<dbReference type="InterPro" id="IPR036855">
    <property type="entry name" value="Znf_CCCH_sf"/>
</dbReference>
<dbReference type="CDD" id="cd23954">
    <property type="entry name" value="AMO1_CTD"/>
    <property type="match status" value="1"/>
</dbReference>
<keyword evidence="2 6" id="KW-0479">Metal-binding</keyword>
<proteinExistence type="predicted"/>
<dbReference type="OrthoDB" id="20729at2759"/>
<feature type="domain" description="C3H1-type" evidence="8">
    <location>
        <begin position="1"/>
        <end position="27"/>
    </location>
</feature>
<dbReference type="Gene3D" id="4.10.1000.10">
    <property type="entry name" value="Zinc finger, CCCH-type"/>
    <property type="match status" value="1"/>
</dbReference>
<dbReference type="GO" id="GO:0008270">
    <property type="term" value="F:zinc ion binding"/>
    <property type="evidence" value="ECO:0007669"/>
    <property type="project" value="UniProtKB-KW"/>
</dbReference>
<gene>
    <name evidence="9" type="ORF">DL546_001716</name>
</gene>
<comment type="caution">
    <text evidence="9">The sequence shown here is derived from an EMBL/GenBank/DDBJ whole genome shotgun (WGS) entry which is preliminary data.</text>
</comment>
<dbReference type="SUPFAM" id="SSF90229">
    <property type="entry name" value="CCCH zinc finger"/>
    <property type="match status" value="1"/>
</dbReference>
<feature type="compositionally biased region" description="Basic and acidic residues" evidence="7">
    <location>
        <begin position="164"/>
        <end position="173"/>
    </location>
</feature>
<evidence type="ECO:0000259" key="8">
    <source>
        <dbReference type="PROSITE" id="PS50103"/>
    </source>
</evidence>
<accession>A0A420Y5C4</accession>
<dbReference type="STRING" id="177199.A0A420Y5C4"/>
<dbReference type="SMART" id="SM00356">
    <property type="entry name" value="ZnF_C3H1"/>
    <property type="match status" value="1"/>
</dbReference>